<dbReference type="PANTHER" id="PTHR13748:SF31">
    <property type="entry name" value="ZINC-REGULATED GTPASE METALLOPROTEIN ACTIVATOR 1A-RELATED"/>
    <property type="match status" value="1"/>
</dbReference>
<dbReference type="EMBL" id="JH816764">
    <property type="protein sequence ID" value="EKC38818.1"/>
    <property type="molecule type" value="Genomic_DNA"/>
</dbReference>
<dbReference type="PRINTS" id="PR01438">
    <property type="entry name" value="UNVRSLSTRESS"/>
</dbReference>
<dbReference type="InterPro" id="IPR003495">
    <property type="entry name" value="CobW/HypB/UreG_nucleotide-bd"/>
</dbReference>
<dbReference type="AlphaFoldDB" id="K1QYN7"/>
<dbReference type="Pfam" id="PF02492">
    <property type="entry name" value="cobW"/>
    <property type="match status" value="1"/>
</dbReference>
<dbReference type="InterPro" id="IPR003609">
    <property type="entry name" value="Pan_app"/>
</dbReference>
<dbReference type="SUPFAM" id="SSF52402">
    <property type="entry name" value="Adenine nucleotide alpha hydrolases-like"/>
    <property type="match status" value="1"/>
</dbReference>
<dbReference type="HOGENOM" id="CLU_607288_0_0_1"/>
<dbReference type="InterPro" id="IPR051316">
    <property type="entry name" value="Zinc-reg_GTPase_activator"/>
</dbReference>
<evidence type="ECO:0000313" key="1">
    <source>
        <dbReference type="EMBL" id="EKC38818.1"/>
    </source>
</evidence>
<organism evidence="1">
    <name type="scientific">Magallana gigas</name>
    <name type="common">Pacific oyster</name>
    <name type="synonym">Crassostrea gigas</name>
    <dbReference type="NCBI Taxonomy" id="29159"/>
    <lineage>
        <taxon>Eukaryota</taxon>
        <taxon>Metazoa</taxon>
        <taxon>Spiralia</taxon>
        <taxon>Lophotrochozoa</taxon>
        <taxon>Mollusca</taxon>
        <taxon>Bivalvia</taxon>
        <taxon>Autobranchia</taxon>
        <taxon>Pteriomorphia</taxon>
        <taxon>Ostreida</taxon>
        <taxon>Ostreoidea</taxon>
        <taxon>Ostreidae</taxon>
        <taxon>Magallana</taxon>
    </lineage>
</organism>
<dbReference type="Gene3D" id="3.40.50.300">
    <property type="entry name" value="P-loop containing nucleotide triphosphate hydrolases"/>
    <property type="match status" value="1"/>
</dbReference>
<protein>
    <submittedName>
        <fullName evidence="1">COBW domain-containing protein 1</fullName>
    </submittedName>
</protein>
<dbReference type="InterPro" id="IPR027417">
    <property type="entry name" value="P-loop_NTPase"/>
</dbReference>
<sequence>MSDEDEEIPDLVPATFERVPITVITGFLGAGKTTLLNYVLTEQHGKRIAVIMNEFGEGDSIEKSMSVGQEGELFEEWLELRNGCLCCSVKDNGVKAIENLMTKRGRFDYVLLETTGLADPGPIASIFWLDEELCSEIFLDALTLMSVDKSLITNLIEGEETKVKKLAAKFEDLVKKYKIEGKIVRVNGEPGHGIIKVAEDEKAAMIVTGTRGMGTIRRKLLGSVSEYVIHHSPVPVLLVGEELMEKRVSACPVPWVSTTMAPSNGVLIAPLGVTVTKRGHVFVILVLLVLSIDSMAKQCQSVIASCFERLTHGYRMDSSITELISDIGVNSCIKECLLRKPHCQSINYNSQHFKCGLNSREADDIELEGVPDYNSVFAKVVTDSLLVATERMVRMVSACLVPWVSTTMAPSNGVLIVPLGVTVTKRGQVLADGVQGLSLFVKFQVDVHRYS</sequence>
<dbReference type="Pfam" id="PF00024">
    <property type="entry name" value="PAN_1"/>
    <property type="match status" value="1"/>
</dbReference>
<dbReference type="CDD" id="cd03112">
    <property type="entry name" value="CobW-like"/>
    <property type="match status" value="1"/>
</dbReference>
<proteinExistence type="predicted"/>
<reference evidence="1" key="1">
    <citation type="journal article" date="2012" name="Nature">
        <title>The oyster genome reveals stress adaptation and complexity of shell formation.</title>
        <authorList>
            <person name="Zhang G."/>
            <person name="Fang X."/>
            <person name="Guo X."/>
            <person name="Li L."/>
            <person name="Luo R."/>
            <person name="Xu F."/>
            <person name="Yang P."/>
            <person name="Zhang L."/>
            <person name="Wang X."/>
            <person name="Qi H."/>
            <person name="Xiong Z."/>
            <person name="Que H."/>
            <person name="Xie Y."/>
            <person name="Holland P.W."/>
            <person name="Paps J."/>
            <person name="Zhu Y."/>
            <person name="Wu F."/>
            <person name="Chen Y."/>
            <person name="Wang J."/>
            <person name="Peng C."/>
            <person name="Meng J."/>
            <person name="Yang L."/>
            <person name="Liu J."/>
            <person name="Wen B."/>
            <person name="Zhang N."/>
            <person name="Huang Z."/>
            <person name="Zhu Q."/>
            <person name="Feng Y."/>
            <person name="Mount A."/>
            <person name="Hedgecock D."/>
            <person name="Xu Z."/>
            <person name="Liu Y."/>
            <person name="Domazet-Loso T."/>
            <person name="Du Y."/>
            <person name="Sun X."/>
            <person name="Zhang S."/>
            <person name="Liu B."/>
            <person name="Cheng P."/>
            <person name="Jiang X."/>
            <person name="Li J."/>
            <person name="Fan D."/>
            <person name="Wang W."/>
            <person name="Fu W."/>
            <person name="Wang T."/>
            <person name="Wang B."/>
            <person name="Zhang J."/>
            <person name="Peng Z."/>
            <person name="Li Y."/>
            <person name="Li N."/>
            <person name="Wang J."/>
            <person name="Chen M."/>
            <person name="He Y."/>
            <person name="Tan F."/>
            <person name="Song X."/>
            <person name="Zheng Q."/>
            <person name="Huang R."/>
            <person name="Yang H."/>
            <person name="Du X."/>
            <person name="Chen L."/>
            <person name="Yang M."/>
            <person name="Gaffney P.M."/>
            <person name="Wang S."/>
            <person name="Luo L."/>
            <person name="She Z."/>
            <person name="Ming Y."/>
            <person name="Huang W."/>
            <person name="Zhang S."/>
            <person name="Huang B."/>
            <person name="Zhang Y."/>
            <person name="Qu T."/>
            <person name="Ni P."/>
            <person name="Miao G."/>
            <person name="Wang J."/>
            <person name="Wang Q."/>
            <person name="Steinberg C.E."/>
            <person name="Wang H."/>
            <person name="Li N."/>
            <person name="Qian L."/>
            <person name="Zhang G."/>
            <person name="Li Y."/>
            <person name="Yang H."/>
            <person name="Liu X."/>
            <person name="Wang J."/>
            <person name="Yin Y."/>
            <person name="Wang J."/>
        </authorList>
    </citation>
    <scope>NUCLEOTIDE SEQUENCE [LARGE SCALE GENOMIC DNA]</scope>
    <source>
        <strain evidence="1">05x7-T-G4-1.051#20</strain>
    </source>
</reference>
<dbReference type="SUPFAM" id="SSF52540">
    <property type="entry name" value="P-loop containing nucleoside triphosphate hydrolases"/>
    <property type="match status" value="1"/>
</dbReference>
<name>K1QYN7_MAGGI</name>
<dbReference type="CDD" id="cd23659">
    <property type="entry name" value="USP_At3g01520-like"/>
    <property type="match status" value="1"/>
</dbReference>
<dbReference type="InterPro" id="IPR006015">
    <property type="entry name" value="Universal_stress_UspA"/>
</dbReference>
<dbReference type="InParanoid" id="K1QYN7"/>
<accession>K1QYN7</accession>
<dbReference type="PANTHER" id="PTHR13748">
    <property type="entry name" value="COBW-RELATED"/>
    <property type="match status" value="1"/>
</dbReference>
<gene>
    <name evidence="1" type="ORF">CGI_10026620</name>
</gene>
<dbReference type="GO" id="GO:0005737">
    <property type="term" value="C:cytoplasm"/>
    <property type="evidence" value="ECO:0007669"/>
    <property type="project" value="TreeGrafter"/>
</dbReference>
<dbReference type="PROSITE" id="PS50948">
    <property type="entry name" value="PAN"/>
    <property type="match status" value="1"/>
</dbReference>